<dbReference type="Proteomes" id="UP000183685">
    <property type="component" value="Unassembled WGS sequence"/>
</dbReference>
<evidence type="ECO:0000256" key="1">
    <source>
        <dbReference type="SAM" id="Phobius"/>
    </source>
</evidence>
<dbReference type="STRING" id="637679.GCA_001550055_03553"/>
<feature type="transmembrane region" description="Helical" evidence="1">
    <location>
        <begin position="20"/>
        <end position="44"/>
    </location>
</feature>
<dbReference type="RefSeq" id="WP_068307449.1">
    <property type="nucleotide sequence ID" value="NZ_FNAK01000005.1"/>
</dbReference>
<keyword evidence="3" id="KW-1185">Reference proteome</keyword>
<feature type="transmembrane region" description="Helical" evidence="1">
    <location>
        <begin position="178"/>
        <end position="200"/>
    </location>
</feature>
<evidence type="ECO:0000313" key="3">
    <source>
        <dbReference type="Proteomes" id="UP000183685"/>
    </source>
</evidence>
<dbReference type="InterPro" id="IPR018750">
    <property type="entry name" value="DUF2306_membrane"/>
</dbReference>
<dbReference type="Pfam" id="PF10067">
    <property type="entry name" value="DUF2306"/>
    <property type="match status" value="1"/>
</dbReference>
<keyword evidence="1" id="KW-0812">Transmembrane</keyword>
<protein>
    <submittedName>
        <fullName evidence="2">Predicted membrane protein</fullName>
    </submittedName>
</protein>
<organism evidence="2 3">
    <name type="scientific">Kordiimonas lacus</name>
    <dbReference type="NCBI Taxonomy" id="637679"/>
    <lineage>
        <taxon>Bacteria</taxon>
        <taxon>Pseudomonadati</taxon>
        <taxon>Pseudomonadota</taxon>
        <taxon>Alphaproteobacteria</taxon>
        <taxon>Kordiimonadales</taxon>
        <taxon>Kordiimonadaceae</taxon>
        <taxon>Kordiimonas</taxon>
    </lineage>
</organism>
<gene>
    <name evidence="2" type="ORF">SAMN04488071_2387</name>
</gene>
<dbReference type="OrthoDB" id="8759010at2"/>
<keyword evidence="1" id="KW-0472">Membrane</keyword>
<feature type="transmembrane region" description="Helical" evidence="1">
    <location>
        <begin position="215"/>
        <end position="237"/>
    </location>
</feature>
<evidence type="ECO:0000313" key="2">
    <source>
        <dbReference type="EMBL" id="SDE22727.1"/>
    </source>
</evidence>
<accession>A0A1G7B786</accession>
<feature type="transmembrane region" description="Helical" evidence="1">
    <location>
        <begin position="145"/>
        <end position="166"/>
    </location>
</feature>
<feature type="transmembrane region" description="Helical" evidence="1">
    <location>
        <begin position="77"/>
        <end position="101"/>
    </location>
</feature>
<reference evidence="2 3" key="1">
    <citation type="submission" date="2016-10" db="EMBL/GenBank/DDBJ databases">
        <authorList>
            <person name="de Groot N.N."/>
        </authorList>
    </citation>
    <scope>NUCLEOTIDE SEQUENCE [LARGE SCALE GENOMIC DNA]</scope>
    <source>
        <strain evidence="2 3">CGMCC 1.9109</strain>
    </source>
</reference>
<sequence>MSDIMMDAGTPARPKRARNWLDLSAKTWFVVTAIGQWLFVAYIAGYYGKRFAAGGVGGFADTHLANGFMAGDSMGNVALAIHILVAGLIIAAGQIQLVPGIRNKIPRLHRYSGWFYMTASVVVSIAGTYLVWTRPRVIGSLIQDIGVTGSGVLVMAFVPLALYCAIKRDFAAHRRWALRLFMVVSAVWFLRLMTFGWFLTTGGIGIDGKTFSGPFLYVVSFAQYLLPLAVLELYFWAQKGKNKAHRGKVAGVVFLMTAFMAVGVVGISSFSWIPKIFG</sequence>
<proteinExistence type="predicted"/>
<dbReference type="AlphaFoldDB" id="A0A1G7B786"/>
<keyword evidence="1" id="KW-1133">Transmembrane helix</keyword>
<feature type="transmembrane region" description="Helical" evidence="1">
    <location>
        <begin position="113"/>
        <end position="133"/>
    </location>
</feature>
<name>A0A1G7B786_9PROT</name>
<dbReference type="EMBL" id="FNAK01000005">
    <property type="protein sequence ID" value="SDE22727.1"/>
    <property type="molecule type" value="Genomic_DNA"/>
</dbReference>
<feature type="transmembrane region" description="Helical" evidence="1">
    <location>
        <begin position="249"/>
        <end position="273"/>
    </location>
</feature>